<protein>
    <submittedName>
        <fullName evidence="1">Uncharacterized protein</fullName>
    </submittedName>
</protein>
<proteinExistence type="predicted"/>
<keyword evidence="2" id="KW-1185">Reference proteome</keyword>
<organism evidence="1 2">
    <name type="scientific">Mariprofundus aestuarium</name>
    <dbReference type="NCBI Taxonomy" id="1921086"/>
    <lineage>
        <taxon>Bacteria</taxon>
        <taxon>Pseudomonadati</taxon>
        <taxon>Pseudomonadota</taxon>
        <taxon>Candidatius Mariprofundia</taxon>
        <taxon>Mariprofundales</taxon>
        <taxon>Mariprofundaceae</taxon>
        <taxon>Mariprofundus</taxon>
    </lineage>
</organism>
<evidence type="ECO:0000313" key="2">
    <source>
        <dbReference type="Proteomes" id="UP000231701"/>
    </source>
</evidence>
<reference evidence="1 2" key="1">
    <citation type="submission" date="2016-12" db="EMBL/GenBank/DDBJ databases">
        <title>Isolation and genomic insights into novel planktonic Zetaproteobacteria from stratified waters of the Chesapeake Bay.</title>
        <authorList>
            <person name="McAllister S.M."/>
            <person name="Kato S."/>
            <person name="Chan C.S."/>
            <person name="Chiu B.K."/>
            <person name="Field E.K."/>
        </authorList>
    </citation>
    <scope>NUCLEOTIDE SEQUENCE [LARGE SCALE GENOMIC DNA]</scope>
    <source>
        <strain evidence="1 2">CP-5</strain>
    </source>
</reference>
<sequence>MNTDVYPGKILHAISKHLTHYRVNVTYKLD</sequence>
<dbReference type="Proteomes" id="UP000231701">
    <property type="component" value="Chromosome"/>
</dbReference>
<gene>
    <name evidence="1" type="ORF">Ga0123461_1198</name>
</gene>
<dbReference type="EMBL" id="CP018799">
    <property type="protein sequence ID" value="ATX79617.1"/>
    <property type="molecule type" value="Genomic_DNA"/>
</dbReference>
<dbReference type="KEGG" id="maes:Ga0123461_1198"/>
<name>A0A2K8KXG2_MARES</name>
<accession>A0A2K8KXG2</accession>
<evidence type="ECO:0000313" key="1">
    <source>
        <dbReference type="EMBL" id="ATX79617.1"/>
    </source>
</evidence>
<dbReference type="AlphaFoldDB" id="A0A2K8KXG2"/>